<dbReference type="InterPro" id="IPR011990">
    <property type="entry name" value="TPR-like_helical_dom_sf"/>
</dbReference>
<sequence>MRRAALLLGLTLLATPAMAQMDSREGIALQNQILQLRQEMEQLRRGGGGSLPPPTVSRGGSSGGGSELVGPLLERVNTLQDEVSRLRGRVDVLENQNRRLREDFEKYQGDMEFRLGQGGGGGSAGSGAAPAPSRPAAPVAPPIAAPTTSTGAPPPRTPDRAIAEGNAALGRNDFPAAEAAAREALASRSGAHAVAAQMLLAGALSGKRDFGNAAIAYNEAYTRARTGPRAPEALLGLANSFQSLGNRREACDTLNDLRSQFPNLRPPLAAQATTARQRAQCR</sequence>
<dbReference type="Pfam" id="PF13174">
    <property type="entry name" value="TPR_6"/>
    <property type="match status" value="1"/>
</dbReference>
<dbReference type="Gene3D" id="1.25.40.10">
    <property type="entry name" value="Tetratricopeptide repeat domain"/>
    <property type="match status" value="1"/>
</dbReference>
<feature type="compositionally biased region" description="Pro residues" evidence="2">
    <location>
        <begin position="132"/>
        <end position="144"/>
    </location>
</feature>
<comment type="caution">
    <text evidence="4">The sequence shown here is derived from an EMBL/GenBank/DDBJ whole genome shotgun (WGS) entry which is preliminary data.</text>
</comment>
<feature type="region of interest" description="Disordered" evidence="2">
    <location>
        <begin position="114"/>
        <end position="156"/>
    </location>
</feature>
<feature type="chain" id="PRO_5045324271" description="TolA-binding protein" evidence="3">
    <location>
        <begin position="20"/>
        <end position="282"/>
    </location>
</feature>
<proteinExistence type="predicted"/>
<evidence type="ECO:0000313" key="5">
    <source>
        <dbReference type="Proteomes" id="UP000766336"/>
    </source>
</evidence>
<feature type="signal peptide" evidence="3">
    <location>
        <begin position="1"/>
        <end position="19"/>
    </location>
</feature>
<feature type="region of interest" description="Disordered" evidence="2">
    <location>
        <begin position="44"/>
        <end position="67"/>
    </location>
</feature>
<protein>
    <recommendedName>
        <fullName evidence="6">TolA-binding protein</fullName>
    </recommendedName>
</protein>
<evidence type="ECO:0000256" key="1">
    <source>
        <dbReference type="SAM" id="Coils"/>
    </source>
</evidence>
<dbReference type="Proteomes" id="UP000766336">
    <property type="component" value="Unassembled WGS sequence"/>
</dbReference>
<evidence type="ECO:0008006" key="6">
    <source>
        <dbReference type="Google" id="ProtNLM"/>
    </source>
</evidence>
<feature type="region of interest" description="Disordered" evidence="2">
    <location>
        <begin position="262"/>
        <end position="282"/>
    </location>
</feature>
<keyword evidence="1" id="KW-0175">Coiled coil</keyword>
<evidence type="ECO:0000313" key="4">
    <source>
        <dbReference type="EMBL" id="MBS7810914.1"/>
    </source>
</evidence>
<feature type="coiled-coil region" evidence="1">
    <location>
        <begin position="76"/>
        <end position="110"/>
    </location>
</feature>
<accession>A0ABS5QB42</accession>
<evidence type="ECO:0000256" key="3">
    <source>
        <dbReference type="SAM" id="SignalP"/>
    </source>
</evidence>
<dbReference type="SUPFAM" id="SSF48452">
    <property type="entry name" value="TPR-like"/>
    <property type="match status" value="1"/>
</dbReference>
<feature type="compositionally biased region" description="Gly residues" evidence="2">
    <location>
        <begin position="116"/>
        <end position="125"/>
    </location>
</feature>
<gene>
    <name evidence="4" type="ORF">KHU32_08190</name>
</gene>
<dbReference type="InterPro" id="IPR019734">
    <property type="entry name" value="TPR_rpt"/>
</dbReference>
<keyword evidence="3" id="KW-0732">Signal</keyword>
<dbReference type="EMBL" id="JAHCDA010000001">
    <property type="protein sequence ID" value="MBS7810914.1"/>
    <property type="molecule type" value="Genomic_DNA"/>
</dbReference>
<evidence type="ECO:0000256" key="2">
    <source>
        <dbReference type="SAM" id="MobiDB-lite"/>
    </source>
</evidence>
<organism evidence="4 5">
    <name type="scientific">Roseococcus pinisoli</name>
    <dbReference type="NCBI Taxonomy" id="2835040"/>
    <lineage>
        <taxon>Bacteria</taxon>
        <taxon>Pseudomonadati</taxon>
        <taxon>Pseudomonadota</taxon>
        <taxon>Alphaproteobacteria</taxon>
        <taxon>Acetobacterales</taxon>
        <taxon>Roseomonadaceae</taxon>
        <taxon>Roseococcus</taxon>
    </lineage>
</organism>
<reference evidence="4 5" key="1">
    <citation type="submission" date="2021-05" db="EMBL/GenBank/DDBJ databases">
        <title>Roseococcus sp. XZZS9, whole genome shotgun sequencing project.</title>
        <authorList>
            <person name="Zhao G."/>
            <person name="Shen L."/>
        </authorList>
    </citation>
    <scope>NUCLEOTIDE SEQUENCE [LARGE SCALE GENOMIC DNA]</scope>
    <source>
        <strain evidence="4 5">XZZS9</strain>
    </source>
</reference>
<keyword evidence="5" id="KW-1185">Reference proteome</keyword>
<name>A0ABS5QB42_9PROT</name>
<feature type="compositionally biased region" description="Low complexity" evidence="2">
    <location>
        <begin position="266"/>
        <end position="282"/>
    </location>
</feature>